<reference evidence="2" key="1">
    <citation type="submission" date="2021-01" db="EMBL/GenBank/DDBJ databases">
        <authorList>
            <person name="Corre E."/>
            <person name="Pelletier E."/>
            <person name="Niang G."/>
            <person name="Scheremetjew M."/>
            <person name="Finn R."/>
            <person name="Kale V."/>
            <person name="Holt S."/>
            <person name="Cochrane G."/>
            <person name="Meng A."/>
            <person name="Brown T."/>
            <person name="Cohen L."/>
        </authorList>
    </citation>
    <scope>NUCLEOTIDE SEQUENCE</scope>
    <source>
        <strain evidence="2">CCMP1594</strain>
    </source>
</reference>
<feature type="region of interest" description="Disordered" evidence="1">
    <location>
        <begin position="90"/>
        <end position="125"/>
    </location>
</feature>
<organism evidence="2">
    <name type="scientific">Eutreptiella gymnastica</name>
    <dbReference type="NCBI Taxonomy" id="73025"/>
    <lineage>
        <taxon>Eukaryota</taxon>
        <taxon>Discoba</taxon>
        <taxon>Euglenozoa</taxon>
        <taxon>Euglenida</taxon>
        <taxon>Spirocuta</taxon>
        <taxon>Euglenophyceae</taxon>
        <taxon>Eutreptiales</taxon>
        <taxon>Eutreptiaceae</taxon>
        <taxon>Eutreptiella</taxon>
    </lineage>
</organism>
<evidence type="ECO:0000256" key="1">
    <source>
        <dbReference type="SAM" id="MobiDB-lite"/>
    </source>
</evidence>
<protein>
    <submittedName>
        <fullName evidence="2">Uncharacterized protein</fullName>
    </submittedName>
</protein>
<evidence type="ECO:0000313" key="2">
    <source>
        <dbReference type="EMBL" id="CAE0842860.1"/>
    </source>
</evidence>
<accession>A0A7S4GPB5</accession>
<feature type="compositionally biased region" description="Basic residues" evidence="1">
    <location>
        <begin position="96"/>
        <end position="115"/>
    </location>
</feature>
<dbReference type="AlphaFoldDB" id="A0A7S4GPB5"/>
<sequence length="125" mass="14116">MSLSQLLLLSPFPVAVVPRSQLLSRLLVADHSALLVDSHPQMWLRSLLLLRDEIEIDPILTSAVITGTRVVGYPNDLPRPSMAVKLECKQDEHLVRGKPNKRKPTPSQKTQRRRWTGLALPFHVN</sequence>
<name>A0A7S4GPB5_9EUGL</name>
<dbReference type="EMBL" id="HBJA01152249">
    <property type="protein sequence ID" value="CAE0842860.1"/>
    <property type="molecule type" value="Transcribed_RNA"/>
</dbReference>
<gene>
    <name evidence="2" type="ORF">EGYM00163_LOCUS52089</name>
</gene>
<proteinExistence type="predicted"/>